<accession>A0ABW5LX89</accession>
<evidence type="ECO:0000256" key="6">
    <source>
        <dbReference type="ARBA" id="ARBA00022777"/>
    </source>
</evidence>
<keyword evidence="8" id="KW-0902">Two-component regulatory system</keyword>
<evidence type="ECO:0000256" key="2">
    <source>
        <dbReference type="ARBA" id="ARBA00012438"/>
    </source>
</evidence>
<dbReference type="Proteomes" id="UP001597469">
    <property type="component" value="Unassembled WGS sequence"/>
</dbReference>
<evidence type="ECO:0000256" key="5">
    <source>
        <dbReference type="ARBA" id="ARBA00022741"/>
    </source>
</evidence>
<dbReference type="EMBL" id="JBHULN010000001">
    <property type="protein sequence ID" value="MFD2569390.1"/>
    <property type="molecule type" value="Genomic_DNA"/>
</dbReference>
<dbReference type="SUPFAM" id="SSF55874">
    <property type="entry name" value="ATPase domain of HSP90 chaperone/DNA topoisomerase II/histidine kinase"/>
    <property type="match status" value="1"/>
</dbReference>
<dbReference type="InterPro" id="IPR036890">
    <property type="entry name" value="HATPase_C_sf"/>
</dbReference>
<dbReference type="Pfam" id="PF02518">
    <property type="entry name" value="HATPase_c"/>
    <property type="match status" value="1"/>
</dbReference>
<dbReference type="Pfam" id="PF07730">
    <property type="entry name" value="HisKA_3"/>
    <property type="match status" value="1"/>
</dbReference>
<evidence type="ECO:0000259" key="11">
    <source>
        <dbReference type="PROSITE" id="PS50109"/>
    </source>
</evidence>
<feature type="transmembrane region" description="Helical" evidence="10">
    <location>
        <begin position="353"/>
        <end position="375"/>
    </location>
</feature>
<dbReference type="PANTHER" id="PTHR24421:SF10">
    <property type="entry name" value="NITRATE_NITRITE SENSOR PROTEIN NARQ"/>
    <property type="match status" value="1"/>
</dbReference>
<reference evidence="13" key="1">
    <citation type="journal article" date="2019" name="Int. J. Syst. Evol. Microbiol.">
        <title>The Global Catalogue of Microorganisms (GCM) 10K type strain sequencing project: providing services to taxonomists for standard genome sequencing and annotation.</title>
        <authorList>
            <consortium name="The Broad Institute Genomics Platform"/>
            <consortium name="The Broad Institute Genome Sequencing Center for Infectious Disease"/>
            <person name="Wu L."/>
            <person name="Ma J."/>
        </authorList>
    </citation>
    <scope>NUCLEOTIDE SEQUENCE [LARGE SCALE GENOMIC DNA]</scope>
    <source>
        <strain evidence="13">KCTC 42805</strain>
    </source>
</reference>
<evidence type="ECO:0000256" key="8">
    <source>
        <dbReference type="ARBA" id="ARBA00023012"/>
    </source>
</evidence>
<keyword evidence="9" id="KW-0175">Coiled coil</keyword>
<dbReference type="InterPro" id="IPR005467">
    <property type="entry name" value="His_kinase_dom"/>
</dbReference>
<evidence type="ECO:0000256" key="9">
    <source>
        <dbReference type="SAM" id="Coils"/>
    </source>
</evidence>
<dbReference type="RefSeq" id="WP_381518344.1">
    <property type="nucleotide sequence ID" value="NZ_JBHULN010000001.1"/>
</dbReference>
<keyword evidence="10" id="KW-1133">Transmembrane helix</keyword>
<keyword evidence="5" id="KW-0547">Nucleotide-binding</keyword>
<evidence type="ECO:0000313" key="13">
    <source>
        <dbReference type="Proteomes" id="UP001597469"/>
    </source>
</evidence>
<evidence type="ECO:0000256" key="10">
    <source>
        <dbReference type="SAM" id="Phobius"/>
    </source>
</evidence>
<sequence>MFRLFDQAYQVQHTSPDSAYALIVQAGAISRKNGFDQGLFNYYNQAMYNRAAYRSDFKLARRLSDTAMVLVEHPARQRFRMLMDFSRAIFHQLQEQNDSAIIYYLRALDNQQFTQDTSRVPMIQNNLAILFHFQQRDDLAIEYQLKSPQRAISDADTGSMIGNYVNLYGFETARKDTAAAFKYLAKGITLAAGPKTWREQTELYKNAGEYYVARHRTDSARYYFGRYYDLTRSLYPPAYLAQPLIGLAQADWLAGDWRATKRRLGEVARLTAVGSLPMLDRQNYYQTQYRLLKKTGRPAEALIALEQYNAAVSEFDNGKKNEQLIQYDNKVRKLREEKQNAERQLALTKKNNIIAALIAGCLVVALVATLLVLYWRKRKMLESEKLAKLELEAEWTQLKSRMAAQLEERSRISQELHDELGATLTSISLASELLKQNARTDSPEVRIIAKASSEMTIKMNEIVWSLNANNDTVQSLVAYVRKFCADFLDEAGIQMIFSESIIDPERELKGFIRRSVYHSVKEAVNNIVKHAEASKVELTIETIDNELAILIRDNGKGMPENAAKRWSNGLRNMKKNIETIRGQINWVTDNGTSVLIQTPMSL</sequence>
<keyword evidence="13" id="KW-1185">Reference proteome</keyword>
<feature type="domain" description="Histidine kinase" evidence="11">
    <location>
        <begin position="415"/>
        <end position="602"/>
    </location>
</feature>
<keyword evidence="3" id="KW-0597">Phosphoprotein</keyword>
<name>A0ABW5LX89_9BACT</name>
<dbReference type="EC" id="2.7.13.3" evidence="2"/>
<dbReference type="PANTHER" id="PTHR24421">
    <property type="entry name" value="NITRATE/NITRITE SENSOR PROTEIN NARX-RELATED"/>
    <property type="match status" value="1"/>
</dbReference>
<dbReference type="Gene3D" id="1.20.5.1930">
    <property type="match status" value="1"/>
</dbReference>
<comment type="caution">
    <text evidence="12">The sequence shown here is derived from an EMBL/GenBank/DDBJ whole genome shotgun (WGS) entry which is preliminary data.</text>
</comment>
<keyword evidence="10" id="KW-0472">Membrane</keyword>
<dbReference type="InterPro" id="IPR050482">
    <property type="entry name" value="Sensor_HK_TwoCompSys"/>
</dbReference>
<dbReference type="CDD" id="cd16917">
    <property type="entry name" value="HATPase_UhpB-NarQ-NarX-like"/>
    <property type="match status" value="1"/>
</dbReference>
<evidence type="ECO:0000256" key="3">
    <source>
        <dbReference type="ARBA" id="ARBA00022553"/>
    </source>
</evidence>
<keyword evidence="7" id="KW-0067">ATP-binding</keyword>
<dbReference type="SUPFAM" id="SSF48452">
    <property type="entry name" value="TPR-like"/>
    <property type="match status" value="2"/>
</dbReference>
<evidence type="ECO:0000256" key="1">
    <source>
        <dbReference type="ARBA" id="ARBA00000085"/>
    </source>
</evidence>
<dbReference type="GO" id="GO:0016301">
    <property type="term" value="F:kinase activity"/>
    <property type="evidence" value="ECO:0007669"/>
    <property type="project" value="UniProtKB-KW"/>
</dbReference>
<keyword evidence="4" id="KW-0808">Transferase</keyword>
<comment type="catalytic activity">
    <reaction evidence="1">
        <text>ATP + protein L-histidine = ADP + protein N-phospho-L-histidine.</text>
        <dbReference type="EC" id="2.7.13.3"/>
    </reaction>
</comment>
<feature type="coiled-coil region" evidence="9">
    <location>
        <begin position="317"/>
        <end position="351"/>
    </location>
</feature>
<dbReference type="InterPro" id="IPR011712">
    <property type="entry name" value="Sig_transdc_His_kin_sub3_dim/P"/>
</dbReference>
<dbReference type="InterPro" id="IPR011990">
    <property type="entry name" value="TPR-like_helical_dom_sf"/>
</dbReference>
<proteinExistence type="predicted"/>
<keyword evidence="10" id="KW-0812">Transmembrane</keyword>
<organism evidence="12 13">
    <name type="scientific">Spirosoma soli</name>
    <dbReference type="NCBI Taxonomy" id="1770529"/>
    <lineage>
        <taxon>Bacteria</taxon>
        <taxon>Pseudomonadati</taxon>
        <taxon>Bacteroidota</taxon>
        <taxon>Cytophagia</taxon>
        <taxon>Cytophagales</taxon>
        <taxon>Cytophagaceae</taxon>
        <taxon>Spirosoma</taxon>
    </lineage>
</organism>
<evidence type="ECO:0000256" key="7">
    <source>
        <dbReference type="ARBA" id="ARBA00022840"/>
    </source>
</evidence>
<evidence type="ECO:0000256" key="4">
    <source>
        <dbReference type="ARBA" id="ARBA00022679"/>
    </source>
</evidence>
<dbReference type="InterPro" id="IPR003594">
    <property type="entry name" value="HATPase_dom"/>
</dbReference>
<dbReference type="Gene3D" id="3.30.565.10">
    <property type="entry name" value="Histidine kinase-like ATPase, C-terminal domain"/>
    <property type="match status" value="1"/>
</dbReference>
<evidence type="ECO:0000313" key="12">
    <source>
        <dbReference type="EMBL" id="MFD2569390.1"/>
    </source>
</evidence>
<gene>
    <name evidence="12" type="ORF">ACFSUS_02020</name>
</gene>
<dbReference type="PROSITE" id="PS50109">
    <property type="entry name" value="HIS_KIN"/>
    <property type="match status" value="1"/>
</dbReference>
<protein>
    <recommendedName>
        <fullName evidence="2">histidine kinase</fullName>
        <ecNumber evidence="2">2.7.13.3</ecNumber>
    </recommendedName>
</protein>
<keyword evidence="6 12" id="KW-0418">Kinase</keyword>
<dbReference type="Gene3D" id="1.25.40.10">
    <property type="entry name" value="Tetratricopeptide repeat domain"/>
    <property type="match status" value="1"/>
</dbReference>